<evidence type="ECO:0000259" key="4">
    <source>
        <dbReference type="Pfam" id="PF17177"/>
    </source>
</evidence>
<organism evidence="5 6">
    <name type="scientific">Vitrella brassicaformis (strain CCMP3155)</name>
    <dbReference type="NCBI Taxonomy" id="1169540"/>
    <lineage>
        <taxon>Eukaryota</taxon>
        <taxon>Sar</taxon>
        <taxon>Alveolata</taxon>
        <taxon>Colpodellida</taxon>
        <taxon>Vitrellaceae</taxon>
        <taxon>Vitrella</taxon>
    </lineage>
</organism>
<dbReference type="NCBIfam" id="TIGR00756">
    <property type="entry name" value="PPR"/>
    <property type="match status" value="2"/>
</dbReference>
<dbReference type="PROSITE" id="PS51375">
    <property type="entry name" value="PPR"/>
    <property type="match status" value="3"/>
</dbReference>
<dbReference type="InterPro" id="IPR011990">
    <property type="entry name" value="TPR-like_helical_dom_sf"/>
</dbReference>
<evidence type="ECO:0000256" key="2">
    <source>
        <dbReference type="PROSITE-ProRule" id="PRU00708"/>
    </source>
</evidence>
<dbReference type="Pfam" id="PF01535">
    <property type="entry name" value="PPR"/>
    <property type="match status" value="1"/>
</dbReference>
<dbReference type="VEuPathDB" id="CryptoDB:Vbra_13559"/>
<feature type="domain" description="PROP1-like PPR" evidence="4">
    <location>
        <begin position="209"/>
        <end position="339"/>
    </location>
</feature>
<dbReference type="OMA" id="EPSTICY"/>
<dbReference type="InterPro" id="IPR002885">
    <property type="entry name" value="PPR_rpt"/>
</dbReference>
<feature type="repeat" description="PPR" evidence="2">
    <location>
        <begin position="341"/>
        <end position="375"/>
    </location>
</feature>
<evidence type="ECO:0000313" key="6">
    <source>
        <dbReference type="Proteomes" id="UP000041254"/>
    </source>
</evidence>
<keyword evidence="1" id="KW-0677">Repeat</keyword>
<dbReference type="InParanoid" id="A0A0G4EUW8"/>
<feature type="compositionally biased region" description="Basic residues" evidence="3">
    <location>
        <begin position="105"/>
        <end position="116"/>
    </location>
</feature>
<dbReference type="EMBL" id="CDMY01000321">
    <property type="protein sequence ID" value="CEM02250.1"/>
    <property type="molecule type" value="Genomic_DNA"/>
</dbReference>
<feature type="repeat" description="PPR" evidence="2">
    <location>
        <begin position="376"/>
        <end position="406"/>
    </location>
</feature>
<dbReference type="InterPro" id="IPR033443">
    <property type="entry name" value="PROP1-like_PPR_dom"/>
</dbReference>
<dbReference type="AlphaFoldDB" id="A0A0G4EUW8"/>
<protein>
    <recommendedName>
        <fullName evidence="4">PROP1-like PPR domain-containing protein</fullName>
    </recommendedName>
</protein>
<dbReference type="PANTHER" id="PTHR47447:SF17">
    <property type="entry name" value="OS12G0638900 PROTEIN"/>
    <property type="match status" value="1"/>
</dbReference>
<keyword evidence="6" id="KW-1185">Reference proteome</keyword>
<dbReference type="OrthoDB" id="185373at2759"/>
<feature type="repeat" description="PPR" evidence="2">
    <location>
        <begin position="274"/>
        <end position="308"/>
    </location>
</feature>
<dbReference type="Gene3D" id="1.25.40.10">
    <property type="entry name" value="Tetratricopeptide repeat domain"/>
    <property type="match status" value="2"/>
</dbReference>
<dbReference type="Proteomes" id="UP000041254">
    <property type="component" value="Unassembled WGS sequence"/>
</dbReference>
<dbReference type="Pfam" id="PF13041">
    <property type="entry name" value="PPR_2"/>
    <property type="match status" value="1"/>
</dbReference>
<reference evidence="5 6" key="1">
    <citation type="submission" date="2014-11" db="EMBL/GenBank/DDBJ databases">
        <authorList>
            <person name="Zhu J."/>
            <person name="Qi W."/>
            <person name="Song R."/>
        </authorList>
    </citation>
    <scope>NUCLEOTIDE SEQUENCE [LARGE SCALE GENOMIC DNA]</scope>
</reference>
<evidence type="ECO:0000256" key="3">
    <source>
        <dbReference type="SAM" id="MobiDB-lite"/>
    </source>
</evidence>
<proteinExistence type="predicted"/>
<name>A0A0G4EUW8_VITBC</name>
<dbReference type="Pfam" id="PF17177">
    <property type="entry name" value="PPR_long"/>
    <property type="match status" value="1"/>
</dbReference>
<dbReference type="STRING" id="1169540.A0A0G4EUW8"/>
<feature type="compositionally biased region" description="Basic and acidic residues" evidence="3">
    <location>
        <begin position="56"/>
        <end position="76"/>
    </location>
</feature>
<accession>A0A0G4EUW8</accession>
<gene>
    <name evidence="5" type="ORF">Vbra_13559</name>
</gene>
<evidence type="ECO:0000256" key="1">
    <source>
        <dbReference type="ARBA" id="ARBA00022737"/>
    </source>
</evidence>
<feature type="region of interest" description="Disordered" evidence="3">
    <location>
        <begin position="37"/>
        <end position="119"/>
    </location>
</feature>
<sequence length="478" mass="52755">MRVDLSVAAAISAAPLPHPISFLPLPPLSPRFRRSAPLVVRPSRRSEDPDVLQEWPRGDFDGPREGRSADAARDWPRSSSTGRQRRRSDDTTIATGRGEQERLKRYTARRKQRGKKAYASEGERLKSLFFSNLKTVGSTAQPIEAMARKSLGPRIILKHVDDILKLSDASLSAKDFTVLMKACEAAGRGDRVVSLLDEMDARGVQRDAIVSNAAARILSTANCAKEAGRVMDRMREDSVAKLPSAYSHLFKAAQTGRQARQVLDLMASEGVHLDVFSYTAAISACAHTKDVSTALDLLGEMESKGMPPSAATCTAALSVCARAGQWQEAIHLLHRFQDTADVRTYTAAISACGIAGQWEEALNLMDDMRDEGVAPNVWTYTEAMRACIKGGVAEEAIQLFDKMTNQKQNEPSTICYSVALRACEQAKATNKARDIFKRLSRSQVEELPPKVRSWLLALVEKDERRDMKVVYERGVEHV</sequence>
<dbReference type="PANTHER" id="PTHR47447">
    <property type="entry name" value="OS03G0856100 PROTEIN"/>
    <property type="match status" value="1"/>
</dbReference>
<dbReference type="PhylomeDB" id="A0A0G4EUW8"/>
<evidence type="ECO:0000313" key="5">
    <source>
        <dbReference type="EMBL" id="CEM02250.1"/>
    </source>
</evidence>